<gene>
    <name evidence="1" type="ORF">LCGC14_1094060</name>
</gene>
<sequence length="89" mass="10468">MDVKYKLKPETKDILTRAVLEYQVLQVLLEERQKIMRDLTGGALEELGVTPDKYYLEMNPQKNMWDLKMIADRDNGKKSRKQLKEAVKV</sequence>
<accession>A0A0F9MZB1</accession>
<organism evidence="1">
    <name type="scientific">marine sediment metagenome</name>
    <dbReference type="NCBI Taxonomy" id="412755"/>
    <lineage>
        <taxon>unclassified sequences</taxon>
        <taxon>metagenomes</taxon>
        <taxon>ecological metagenomes</taxon>
    </lineage>
</organism>
<reference evidence="1" key="1">
    <citation type="journal article" date="2015" name="Nature">
        <title>Complex archaea that bridge the gap between prokaryotes and eukaryotes.</title>
        <authorList>
            <person name="Spang A."/>
            <person name="Saw J.H."/>
            <person name="Jorgensen S.L."/>
            <person name="Zaremba-Niedzwiedzka K."/>
            <person name="Martijn J."/>
            <person name="Lind A.E."/>
            <person name="van Eijk R."/>
            <person name="Schleper C."/>
            <person name="Guy L."/>
            <person name="Ettema T.J."/>
        </authorList>
    </citation>
    <scope>NUCLEOTIDE SEQUENCE</scope>
</reference>
<comment type="caution">
    <text evidence="1">The sequence shown here is derived from an EMBL/GenBank/DDBJ whole genome shotgun (WGS) entry which is preliminary data.</text>
</comment>
<name>A0A0F9MZB1_9ZZZZ</name>
<dbReference type="AlphaFoldDB" id="A0A0F9MZB1"/>
<proteinExistence type="predicted"/>
<protein>
    <recommendedName>
        <fullName evidence="2">Phage protein</fullName>
    </recommendedName>
</protein>
<evidence type="ECO:0000313" key="1">
    <source>
        <dbReference type="EMBL" id="KKN04777.1"/>
    </source>
</evidence>
<dbReference type="EMBL" id="LAZR01004879">
    <property type="protein sequence ID" value="KKN04777.1"/>
    <property type="molecule type" value="Genomic_DNA"/>
</dbReference>
<evidence type="ECO:0008006" key="2">
    <source>
        <dbReference type="Google" id="ProtNLM"/>
    </source>
</evidence>